<accession>A0ABU7UVF9</accession>
<gene>
    <name evidence="1" type="ORF">SJI18_21695</name>
</gene>
<dbReference type="EMBL" id="JAZHFS010000033">
    <property type="protein sequence ID" value="MEF2114906.1"/>
    <property type="molecule type" value="Genomic_DNA"/>
</dbReference>
<dbReference type="RefSeq" id="WP_216247910.1">
    <property type="nucleotide sequence ID" value="NZ_JAZHFS010000033.1"/>
</dbReference>
<organism evidence="1 2">
    <name type="scientific">Clostridium frigoriphilum</name>
    <dbReference type="NCBI Taxonomy" id="443253"/>
    <lineage>
        <taxon>Bacteria</taxon>
        <taxon>Bacillati</taxon>
        <taxon>Bacillota</taxon>
        <taxon>Clostridia</taxon>
        <taxon>Eubacteriales</taxon>
        <taxon>Clostridiaceae</taxon>
        <taxon>Clostridium</taxon>
    </lineage>
</organism>
<sequence length="100" mass="11408">MNIDELNDFCIKNINMELLDMKDHPIATVKEVIASALKDIETDESCKDNLESMLKMIEGLKEFKDFNCIYSTDYKLGGVFGQGFVIIDSNLDYKGFVRTI</sequence>
<name>A0ABU7UVF9_9CLOT</name>
<comment type="caution">
    <text evidence="1">The sequence shown here is derived from an EMBL/GenBank/DDBJ whole genome shotgun (WGS) entry which is preliminary data.</text>
</comment>
<keyword evidence="2" id="KW-1185">Reference proteome</keyword>
<evidence type="ECO:0000313" key="1">
    <source>
        <dbReference type="EMBL" id="MEF2114906.1"/>
    </source>
</evidence>
<proteinExistence type="predicted"/>
<dbReference type="Proteomes" id="UP001498469">
    <property type="component" value="Unassembled WGS sequence"/>
</dbReference>
<evidence type="ECO:0000313" key="2">
    <source>
        <dbReference type="Proteomes" id="UP001498469"/>
    </source>
</evidence>
<reference evidence="1 2" key="1">
    <citation type="submission" date="2023-11" db="EMBL/GenBank/DDBJ databases">
        <title>Draft genome sequence of a psychrophilic Clostridium strain from permafrost water brine.</title>
        <authorList>
            <person name="Shcherbakova V.A."/>
            <person name="Trubitsyn V.E."/>
            <person name="Zakharyuk A.G."/>
        </authorList>
    </citation>
    <scope>NUCLEOTIDE SEQUENCE [LARGE SCALE GENOMIC DNA]</scope>
    <source>
        <strain evidence="1 2">14F</strain>
    </source>
</reference>
<protein>
    <submittedName>
        <fullName evidence="1">Uncharacterized protein</fullName>
    </submittedName>
</protein>